<feature type="transmembrane region" description="Helical" evidence="1">
    <location>
        <begin position="89"/>
        <end position="115"/>
    </location>
</feature>
<keyword evidence="1" id="KW-1133">Transmembrane helix</keyword>
<evidence type="ECO:0000313" key="2">
    <source>
        <dbReference type="EMBL" id="KKN45376.1"/>
    </source>
</evidence>
<organism evidence="2">
    <name type="scientific">marine sediment metagenome</name>
    <dbReference type="NCBI Taxonomy" id="412755"/>
    <lineage>
        <taxon>unclassified sequences</taxon>
        <taxon>metagenomes</taxon>
        <taxon>ecological metagenomes</taxon>
    </lineage>
</organism>
<gene>
    <name evidence="2" type="ORF">LCGC14_0683620</name>
</gene>
<keyword evidence="1" id="KW-0472">Membrane</keyword>
<proteinExistence type="predicted"/>
<evidence type="ECO:0000256" key="1">
    <source>
        <dbReference type="SAM" id="Phobius"/>
    </source>
</evidence>
<protein>
    <submittedName>
        <fullName evidence="2">Uncharacterized protein</fullName>
    </submittedName>
</protein>
<reference evidence="2" key="1">
    <citation type="journal article" date="2015" name="Nature">
        <title>Complex archaea that bridge the gap between prokaryotes and eukaryotes.</title>
        <authorList>
            <person name="Spang A."/>
            <person name="Saw J.H."/>
            <person name="Jorgensen S.L."/>
            <person name="Zaremba-Niedzwiedzka K."/>
            <person name="Martijn J."/>
            <person name="Lind A.E."/>
            <person name="van Eijk R."/>
            <person name="Schleper C."/>
            <person name="Guy L."/>
            <person name="Ettema T.J."/>
        </authorList>
    </citation>
    <scope>NUCLEOTIDE SEQUENCE</scope>
</reference>
<accession>A0A0F9T8V6</accession>
<name>A0A0F9T8V6_9ZZZZ</name>
<comment type="caution">
    <text evidence="2">The sequence shown here is derived from an EMBL/GenBank/DDBJ whole genome shotgun (WGS) entry which is preliminary data.</text>
</comment>
<dbReference type="EMBL" id="LAZR01001393">
    <property type="protein sequence ID" value="KKN45376.1"/>
    <property type="molecule type" value="Genomic_DNA"/>
</dbReference>
<sequence>MRGWGLIGAIVFIVIVLGIAYGAVPNASQVNTQLELDLEMMTNAQKAIQDIGWSNPWTAVTAPANYINSVLKVMWHIFDTPFDTGMWALVPYIMMTPIMAVVFFGLIALFIGIIWKTIT</sequence>
<keyword evidence="1" id="KW-0812">Transmembrane</keyword>
<dbReference type="AlphaFoldDB" id="A0A0F9T8V6"/>